<dbReference type="Pfam" id="PF07776">
    <property type="entry name" value="zf-AD"/>
    <property type="match status" value="1"/>
</dbReference>
<accession>A0AAV8Z0E9</accession>
<dbReference type="SUPFAM" id="SSF57667">
    <property type="entry name" value="beta-beta-alpha zinc fingers"/>
    <property type="match status" value="3"/>
</dbReference>
<dbReference type="GO" id="GO:0008270">
    <property type="term" value="F:zinc ion binding"/>
    <property type="evidence" value="ECO:0007669"/>
    <property type="project" value="UniProtKB-UniRule"/>
</dbReference>
<dbReference type="SMART" id="SM00868">
    <property type="entry name" value="zf-AD"/>
    <property type="match status" value="1"/>
</dbReference>
<reference evidence="13" key="1">
    <citation type="journal article" date="2023" name="Insect Mol. Biol.">
        <title>Genome sequencing provides insights into the evolution of gene families encoding plant cell wall-degrading enzymes in longhorned beetles.</title>
        <authorList>
            <person name="Shin N.R."/>
            <person name="Okamura Y."/>
            <person name="Kirsch R."/>
            <person name="Pauchet Y."/>
        </authorList>
    </citation>
    <scope>NUCLEOTIDE SEQUENCE</scope>
    <source>
        <strain evidence="13">AMC_N1</strain>
    </source>
</reference>
<dbReference type="EMBL" id="JAPWTK010000029">
    <property type="protein sequence ID" value="KAJ8956512.1"/>
    <property type="molecule type" value="Genomic_DNA"/>
</dbReference>
<gene>
    <name evidence="13" type="ORF">NQ318_019230</name>
</gene>
<dbReference type="PROSITE" id="PS50157">
    <property type="entry name" value="ZINC_FINGER_C2H2_2"/>
    <property type="match status" value="6"/>
</dbReference>
<dbReference type="SUPFAM" id="SSF57716">
    <property type="entry name" value="Glucocorticoid receptor-like (DNA-binding domain)"/>
    <property type="match status" value="1"/>
</dbReference>
<evidence type="ECO:0000256" key="1">
    <source>
        <dbReference type="ARBA" id="ARBA00004123"/>
    </source>
</evidence>
<dbReference type="AlphaFoldDB" id="A0AAV8Z0E9"/>
<keyword evidence="5 10" id="KW-0862">Zinc</keyword>
<feature type="binding site" evidence="10">
    <location>
        <position position="72"/>
    </location>
    <ligand>
        <name>Zn(2+)</name>
        <dbReference type="ChEBI" id="CHEBI:29105"/>
    </ligand>
</feature>
<evidence type="ECO:0000256" key="2">
    <source>
        <dbReference type="ARBA" id="ARBA00022723"/>
    </source>
</evidence>
<feature type="binding site" evidence="10">
    <location>
        <position position="16"/>
    </location>
    <ligand>
        <name>Zn(2+)</name>
        <dbReference type="ChEBI" id="CHEBI:29105"/>
    </ligand>
</feature>
<comment type="similarity">
    <text evidence="8">Belongs to the snail C2H2-type zinc-finger protein family.</text>
</comment>
<name>A0AAV8Z0E9_9CUCU</name>
<evidence type="ECO:0000256" key="10">
    <source>
        <dbReference type="PROSITE-ProRule" id="PRU01263"/>
    </source>
</evidence>
<evidence type="ECO:0000256" key="9">
    <source>
        <dbReference type="PROSITE-ProRule" id="PRU00042"/>
    </source>
</evidence>
<comment type="subcellular location">
    <subcellularLocation>
        <location evidence="1">Nucleus</location>
    </subcellularLocation>
</comment>
<sequence>MVRKSYINAGNVIKLCRVCLTQSNNVMYELSSDIVLDDIKENHIPILEALEKVVAKKVLESGELPQYICPICVSMLKMTFKFVCQFEETQKKLMKKLGKSTDELLKDGPSHGVKSDMSDSDQKNDLATVEIIYRENKFDLKNVIVVEEENEEETNYRAFLKNLGQEVSASFARKSKRKPDAQPYSDNVVSIYVTDSENGVLPIKELKIDDDTNTIDYVILDDDDKKYNDDSVQSSSDMEDNGIEYIKIETQEDDFIETLIIENDEADDIEINKENNTLKFLNVHDVIDSLIIERTDDDDDAKEKVNNVDHPRAKKVIKVGKKRKEIVEKKFEDRIIMGPADKNEDVGKERSEEDEIFEREVQFPCELCKKIFPHKTALRAHVRRSHCPKDKQYTCEICGYKTKTRSGYVHHKNKHFGKKFTCEVCSKTYYTRAVLKVHMGTHVNKRQHLCNVCGKGFNYANALAAHRRTKLQVRVLRRYIPHAKLVEASPAHPHWREALHLQLLQQGVLLEGELQCHENIHTGFRPYHCKHCMKGFTKTHNLKLHLLSHTGPHGCEICGKSFIEMSILSMHYKIAHKNLLEREDEDEEQL</sequence>
<dbReference type="Gene3D" id="3.40.1800.20">
    <property type="match status" value="1"/>
</dbReference>
<dbReference type="InterPro" id="IPR012934">
    <property type="entry name" value="Znf_AD"/>
</dbReference>
<feature type="domain" description="C2H2-type" evidence="11">
    <location>
        <begin position="363"/>
        <end position="391"/>
    </location>
</feature>
<feature type="domain" description="C2H2-type" evidence="11">
    <location>
        <begin position="553"/>
        <end position="581"/>
    </location>
</feature>
<keyword evidence="4 9" id="KW-0863">Zinc-finger</keyword>
<feature type="binding site" evidence="10">
    <location>
        <position position="19"/>
    </location>
    <ligand>
        <name>Zn(2+)</name>
        <dbReference type="ChEBI" id="CHEBI:29105"/>
    </ligand>
</feature>
<evidence type="ECO:0000313" key="14">
    <source>
        <dbReference type="Proteomes" id="UP001162162"/>
    </source>
</evidence>
<keyword evidence="6" id="KW-0238">DNA-binding</keyword>
<dbReference type="Proteomes" id="UP001162162">
    <property type="component" value="Unassembled WGS sequence"/>
</dbReference>
<evidence type="ECO:0000256" key="7">
    <source>
        <dbReference type="ARBA" id="ARBA00023242"/>
    </source>
</evidence>
<dbReference type="GO" id="GO:0000978">
    <property type="term" value="F:RNA polymerase II cis-regulatory region sequence-specific DNA binding"/>
    <property type="evidence" value="ECO:0007669"/>
    <property type="project" value="TreeGrafter"/>
</dbReference>
<evidence type="ECO:0000256" key="6">
    <source>
        <dbReference type="ARBA" id="ARBA00023125"/>
    </source>
</evidence>
<feature type="domain" description="C2H2-type" evidence="11">
    <location>
        <begin position="527"/>
        <end position="554"/>
    </location>
</feature>
<evidence type="ECO:0000256" key="8">
    <source>
        <dbReference type="ARBA" id="ARBA00037948"/>
    </source>
</evidence>
<evidence type="ECO:0000256" key="4">
    <source>
        <dbReference type="ARBA" id="ARBA00022771"/>
    </source>
</evidence>
<feature type="binding site" evidence="10">
    <location>
        <position position="69"/>
    </location>
    <ligand>
        <name>Zn(2+)</name>
        <dbReference type="ChEBI" id="CHEBI:29105"/>
    </ligand>
</feature>
<dbReference type="InterPro" id="IPR013087">
    <property type="entry name" value="Znf_C2H2_type"/>
</dbReference>
<dbReference type="SMART" id="SM00355">
    <property type="entry name" value="ZnF_C2H2"/>
    <property type="match status" value="6"/>
</dbReference>
<dbReference type="Gene3D" id="3.30.160.60">
    <property type="entry name" value="Classic Zinc Finger"/>
    <property type="match status" value="3"/>
</dbReference>
<keyword evidence="14" id="KW-1185">Reference proteome</keyword>
<dbReference type="PANTHER" id="PTHR24388">
    <property type="entry name" value="ZINC FINGER PROTEIN"/>
    <property type="match status" value="1"/>
</dbReference>
<proteinExistence type="inferred from homology"/>
<comment type="caution">
    <text evidence="13">The sequence shown here is derived from an EMBL/GenBank/DDBJ whole genome shotgun (WGS) entry which is preliminary data.</text>
</comment>
<keyword evidence="7" id="KW-0539">Nucleus</keyword>
<evidence type="ECO:0000313" key="13">
    <source>
        <dbReference type="EMBL" id="KAJ8956512.1"/>
    </source>
</evidence>
<dbReference type="PROSITE" id="PS51915">
    <property type="entry name" value="ZAD"/>
    <property type="match status" value="1"/>
</dbReference>
<keyword evidence="3" id="KW-0677">Repeat</keyword>
<organism evidence="13 14">
    <name type="scientific">Aromia moschata</name>
    <dbReference type="NCBI Taxonomy" id="1265417"/>
    <lineage>
        <taxon>Eukaryota</taxon>
        <taxon>Metazoa</taxon>
        <taxon>Ecdysozoa</taxon>
        <taxon>Arthropoda</taxon>
        <taxon>Hexapoda</taxon>
        <taxon>Insecta</taxon>
        <taxon>Pterygota</taxon>
        <taxon>Neoptera</taxon>
        <taxon>Endopterygota</taxon>
        <taxon>Coleoptera</taxon>
        <taxon>Polyphaga</taxon>
        <taxon>Cucujiformia</taxon>
        <taxon>Chrysomeloidea</taxon>
        <taxon>Cerambycidae</taxon>
        <taxon>Cerambycinae</taxon>
        <taxon>Callichromatini</taxon>
        <taxon>Aromia</taxon>
    </lineage>
</organism>
<evidence type="ECO:0008006" key="15">
    <source>
        <dbReference type="Google" id="ProtNLM"/>
    </source>
</evidence>
<evidence type="ECO:0000256" key="5">
    <source>
        <dbReference type="ARBA" id="ARBA00022833"/>
    </source>
</evidence>
<protein>
    <recommendedName>
        <fullName evidence="15">Zinc finger protein</fullName>
    </recommendedName>
</protein>
<evidence type="ECO:0000259" key="12">
    <source>
        <dbReference type="PROSITE" id="PS51915"/>
    </source>
</evidence>
<feature type="domain" description="C2H2-type" evidence="11">
    <location>
        <begin position="448"/>
        <end position="469"/>
    </location>
</feature>
<feature type="domain" description="C2H2-type" evidence="11">
    <location>
        <begin position="420"/>
        <end position="447"/>
    </location>
</feature>
<dbReference type="Pfam" id="PF00096">
    <property type="entry name" value="zf-C2H2"/>
    <property type="match status" value="3"/>
</dbReference>
<dbReference type="InterPro" id="IPR050527">
    <property type="entry name" value="Snail/Krueppel_Znf"/>
</dbReference>
<feature type="domain" description="ZAD" evidence="12">
    <location>
        <begin position="14"/>
        <end position="96"/>
    </location>
</feature>
<dbReference type="GO" id="GO:0005634">
    <property type="term" value="C:nucleus"/>
    <property type="evidence" value="ECO:0007669"/>
    <property type="project" value="UniProtKB-SubCell"/>
</dbReference>
<dbReference type="GO" id="GO:0000981">
    <property type="term" value="F:DNA-binding transcription factor activity, RNA polymerase II-specific"/>
    <property type="evidence" value="ECO:0007669"/>
    <property type="project" value="TreeGrafter"/>
</dbReference>
<dbReference type="InterPro" id="IPR036236">
    <property type="entry name" value="Znf_C2H2_sf"/>
</dbReference>
<evidence type="ECO:0000259" key="11">
    <source>
        <dbReference type="PROSITE" id="PS50157"/>
    </source>
</evidence>
<feature type="domain" description="C2H2-type" evidence="11">
    <location>
        <begin position="393"/>
        <end position="420"/>
    </location>
</feature>
<dbReference type="PANTHER" id="PTHR24388:SF54">
    <property type="entry name" value="PROTEIN ESCARGOT"/>
    <property type="match status" value="1"/>
</dbReference>
<dbReference type="PROSITE" id="PS00028">
    <property type="entry name" value="ZINC_FINGER_C2H2_1"/>
    <property type="match status" value="4"/>
</dbReference>
<evidence type="ECO:0000256" key="3">
    <source>
        <dbReference type="ARBA" id="ARBA00022737"/>
    </source>
</evidence>
<keyword evidence="2 10" id="KW-0479">Metal-binding</keyword>